<dbReference type="GO" id="GO:0005975">
    <property type="term" value="P:carbohydrate metabolic process"/>
    <property type="evidence" value="ECO:0007669"/>
    <property type="project" value="InterPro"/>
</dbReference>
<evidence type="ECO:0000256" key="7">
    <source>
        <dbReference type="SAM" id="SignalP"/>
    </source>
</evidence>
<dbReference type="PROSITE" id="PS51677">
    <property type="entry name" value="NODB"/>
    <property type="match status" value="1"/>
</dbReference>
<feature type="domain" description="NodB homology" evidence="8">
    <location>
        <begin position="50"/>
        <end position="243"/>
    </location>
</feature>
<dbReference type="GO" id="GO:0046872">
    <property type="term" value="F:metal ion binding"/>
    <property type="evidence" value="ECO:0007669"/>
    <property type="project" value="UniProtKB-KW"/>
</dbReference>
<dbReference type="Gene3D" id="3.20.20.370">
    <property type="entry name" value="Glycoside hydrolase/deacetylase"/>
    <property type="match status" value="1"/>
</dbReference>
<reference evidence="9" key="2">
    <citation type="submission" date="2023-05" db="EMBL/GenBank/DDBJ databases">
        <authorList>
            <consortium name="Lawrence Berkeley National Laboratory"/>
            <person name="Steindorff A."/>
            <person name="Hensen N."/>
            <person name="Bonometti L."/>
            <person name="Westerberg I."/>
            <person name="Brannstrom I.O."/>
            <person name="Guillou S."/>
            <person name="Cros-Aarteil S."/>
            <person name="Calhoun S."/>
            <person name="Haridas S."/>
            <person name="Kuo A."/>
            <person name="Mondo S."/>
            <person name="Pangilinan J."/>
            <person name="Riley R."/>
            <person name="Labutti K."/>
            <person name="Andreopoulos B."/>
            <person name="Lipzen A."/>
            <person name="Chen C."/>
            <person name="Yanf M."/>
            <person name="Daum C."/>
            <person name="Ng V."/>
            <person name="Clum A."/>
            <person name="Ohm R."/>
            <person name="Martin F."/>
            <person name="Silar P."/>
            <person name="Natvig D."/>
            <person name="Lalanne C."/>
            <person name="Gautier V."/>
            <person name="Ament-Velasquez S.L."/>
            <person name="Kruys A."/>
            <person name="Hutchinson M.I."/>
            <person name="Powell A.J."/>
            <person name="Barry K."/>
            <person name="Miller A.N."/>
            <person name="Grigoriev I.V."/>
            <person name="Debuchy R."/>
            <person name="Gladieux P."/>
            <person name="Thoren M.H."/>
            <person name="Johannesson H."/>
        </authorList>
    </citation>
    <scope>NUCLEOTIDE SEQUENCE</scope>
    <source>
        <strain evidence="9">CBS 103.79</strain>
    </source>
</reference>
<keyword evidence="4" id="KW-0378">Hydrolase</keyword>
<dbReference type="CDD" id="cd10951">
    <property type="entry name" value="CE4_ClCDA_like"/>
    <property type="match status" value="1"/>
</dbReference>
<keyword evidence="2" id="KW-0479">Metal-binding</keyword>
<dbReference type="Proteomes" id="UP001303889">
    <property type="component" value="Unassembled WGS sequence"/>
</dbReference>
<evidence type="ECO:0000256" key="1">
    <source>
        <dbReference type="ARBA" id="ARBA00001941"/>
    </source>
</evidence>
<evidence type="ECO:0000256" key="2">
    <source>
        <dbReference type="ARBA" id="ARBA00022723"/>
    </source>
</evidence>
<evidence type="ECO:0000313" key="10">
    <source>
        <dbReference type="Proteomes" id="UP001303889"/>
    </source>
</evidence>
<feature type="signal peptide" evidence="7">
    <location>
        <begin position="1"/>
        <end position="21"/>
    </location>
</feature>
<dbReference type="Pfam" id="PF01522">
    <property type="entry name" value="Polysacc_deac_1"/>
    <property type="match status" value="1"/>
</dbReference>
<proteinExistence type="predicted"/>
<comment type="caution">
    <text evidence="9">The sequence shown here is derived from an EMBL/GenBank/DDBJ whole genome shotgun (WGS) entry which is preliminary data.</text>
</comment>
<dbReference type="InterPro" id="IPR011330">
    <property type="entry name" value="Glyco_hydro/deAcase_b/a-brl"/>
</dbReference>
<evidence type="ECO:0000256" key="4">
    <source>
        <dbReference type="ARBA" id="ARBA00022801"/>
    </source>
</evidence>
<protein>
    <recommendedName>
        <fullName evidence="8">NodB homology domain-containing protein</fullName>
    </recommendedName>
</protein>
<accession>A0AAN6RWM4</accession>
<dbReference type="InterPro" id="IPR002509">
    <property type="entry name" value="NODB_dom"/>
</dbReference>
<feature type="chain" id="PRO_5042826863" description="NodB homology domain-containing protein" evidence="7">
    <location>
        <begin position="22"/>
        <end position="260"/>
    </location>
</feature>
<keyword evidence="6" id="KW-0170">Cobalt</keyword>
<dbReference type="AlphaFoldDB" id="A0AAN6RWM4"/>
<name>A0AAN6RWM4_9PEZI</name>
<evidence type="ECO:0000259" key="8">
    <source>
        <dbReference type="PROSITE" id="PS51677"/>
    </source>
</evidence>
<dbReference type="GO" id="GO:0016810">
    <property type="term" value="F:hydrolase activity, acting on carbon-nitrogen (but not peptide) bonds"/>
    <property type="evidence" value="ECO:0007669"/>
    <property type="project" value="InterPro"/>
</dbReference>
<sequence>MVPNNLPALLSTALLLAGGYAAPAPAANLTIRAPSTVARGVVIEHCTVPGVVALTFDDGPFVYTEHVLDILEQYGARATFFINGENWSRGISDPSTPWPDILRRMDKAGHQIGSHTWAHTDLSIVDFETRHFQLTQLENALFDVIGKAPTYLRPPYASCSADCLSDTEQMGYHVVNFDVDPKDYLHNDPAAIGAAMENFSGALDEQRFGDSFLVLSHDTLLNTAESLVPYMLMEIEQRGLKAVTVGECLGDPEENWYKVL</sequence>
<keyword evidence="5" id="KW-0119">Carbohydrate metabolism</keyword>
<evidence type="ECO:0000256" key="3">
    <source>
        <dbReference type="ARBA" id="ARBA00022729"/>
    </source>
</evidence>
<evidence type="ECO:0000256" key="5">
    <source>
        <dbReference type="ARBA" id="ARBA00023277"/>
    </source>
</evidence>
<evidence type="ECO:0000256" key="6">
    <source>
        <dbReference type="ARBA" id="ARBA00023285"/>
    </source>
</evidence>
<dbReference type="SUPFAM" id="SSF88713">
    <property type="entry name" value="Glycoside hydrolase/deacetylase"/>
    <property type="match status" value="1"/>
</dbReference>
<dbReference type="EMBL" id="MU855357">
    <property type="protein sequence ID" value="KAK3905479.1"/>
    <property type="molecule type" value="Genomic_DNA"/>
</dbReference>
<dbReference type="PANTHER" id="PTHR46471:SF4">
    <property type="entry name" value="CHITIN DEACETYLASE"/>
    <property type="match status" value="1"/>
</dbReference>
<dbReference type="PANTHER" id="PTHR46471">
    <property type="entry name" value="CHITIN DEACETYLASE"/>
    <property type="match status" value="1"/>
</dbReference>
<reference evidence="9" key="1">
    <citation type="journal article" date="2023" name="Mol. Phylogenet. Evol.">
        <title>Genome-scale phylogeny and comparative genomics of the fungal order Sordariales.</title>
        <authorList>
            <person name="Hensen N."/>
            <person name="Bonometti L."/>
            <person name="Westerberg I."/>
            <person name="Brannstrom I.O."/>
            <person name="Guillou S."/>
            <person name="Cros-Aarteil S."/>
            <person name="Calhoun S."/>
            <person name="Haridas S."/>
            <person name="Kuo A."/>
            <person name="Mondo S."/>
            <person name="Pangilinan J."/>
            <person name="Riley R."/>
            <person name="LaButti K."/>
            <person name="Andreopoulos B."/>
            <person name="Lipzen A."/>
            <person name="Chen C."/>
            <person name="Yan M."/>
            <person name="Daum C."/>
            <person name="Ng V."/>
            <person name="Clum A."/>
            <person name="Steindorff A."/>
            <person name="Ohm R.A."/>
            <person name="Martin F."/>
            <person name="Silar P."/>
            <person name="Natvig D.O."/>
            <person name="Lalanne C."/>
            <person name="Gautier V."/>
            <person name="Ament-Velasquez S.L."/>
            <person name="Kruys A."/>
            <person name="Hutchinson M.I."/>
            <person name="Powell A.J."/>
            <person name="Barry K."/>
            <person name="Miller A.N."/>
            <person name="Grigoriev I.V."/>
            <person name="Debuchy R."/>
            <person name="Gladieux P."/>
            <person name="Hiltunen Thoren M."/>
            <person name="Johannesson H."/>
        </authorList>
    </citation>
    <scope>NUCLEOTIDE SEQUENCE</scope>
    <source>
        <strain evidence="9">CBS 103.79</strain>
    </source>
</reference>
<comment type="cofactor">
    <cofactor evidence="1">
        <name>Co(2+)</name>
        <dbReference type="ChEBI" id="CHEBI:48828"/>
    </cofactor>
</comment>
<keyword evidence="10" id="KW-1185">Reference proteome</keyword>
<gene>
    <name evidence="9" type="ORF">C8A05DRAFT_30709</name>
</gene>
<evidence type="ECO:0000313" key="9">
    <source>
        <dbReference type="EMBL" id="KAK3905479.1"/>
    </source>
</evidence>
<keyword evidence="3 7" id="KW-0732">Signal</keyword>
<organism evidence="9 10">
    <name type="scientific">Staphylotrichum tortipilum</name>
    <dbReference type="NCBI Taxonomy" id="2831512"/>
    <lineage>
        <taxon>Eukaryota</taxon>
        <taxon>Fungi</taxon>
        <taxon>Dikarya</taxon>
        <taxon>Ascomycota</taxon>
        <taxon>Pezizomycotina</taxon>
        <taxon>Sordariomycetes</taxon>
        <taxon>Sordariomycetidae</taxon>
        <taxon>Sordariales</taxon>
        <taxon>Chaetomiaceae</taxon>
        <taxon>Staphylotrichum</taxon>
    </lineage>
</organism>